<dbReference type="EMBL" id="WJNH01000003">
    <property type="protein sequence ID" value="MRG85792.1"/>
    <property type="molecule type" value="Genomic_DNA"/>
</dbReference>
<name>A0A6G1X4B9_9BACI</name>
<dbReference type="OrthoDB" id="5460360at2"/>
<feature type="transmembrane region" description="Helical" evidence="1">
    <location>
        <begin position="257"/>
        <end position="278"/>
    </location>
</feature>
<feature type="transmembrane region" description="Helical" evidence="1">
    <location>
        <begin position="182"/>
        <end position="200"/>
    </location>
</feature>
<feature type="transmembrane region" description="Helical" evidence="1">
    <location>
        <begin position="141"/>
        <end position="161"/>
    </location>
</feature>
<feature type="transmembrane region" description="Helical" evidence="1">
    <location>
        <begin position="206"/>
        <end position="225"/>
    </location>
</feature>
<keyword evidence="1" id="KW-0812">Transmembrane</keyword>
<dbReference type="GO" id="GO:0016020">
    <property type="term" value="C:membrane"/>
    <property type="evidence" value="ECO:0007669"/>
    <property type="project" value="InterPro"/>
</dbReference>
<keyword evidence="1" id="KW-0472">Membrane</keyword>
<dbReference type="RefSeq" id="WP_153727739.1">
    <property type="nucleotide sequence ID" value="NZ_WJNH01000003.1"/>
</dbReference>
<dbReference type="InterPro" id="IPR007820">
    <property type="entry name" value="AbrB_fam"/>
</dbReference>
<keyword evidence="3" id="KW-1185">Reference proteome</keyword>
<keyword evidence="1" id="KW-1133">Transmembrane helix</keyword>
<proteinExistence type="predicted"/>
<dbReference type="InterPro" id="IPR017516">
    <property type="entry name" value="AbrB_dup"/>
</dbReference>
<evidence type="ECO:0000256" key="1">
    <source>
        <dbReference type="SAM" id="Phobius"/>
    </source>
</evidence>
<feature type="transmembrane region" description="Helical" evidence="1">
    <location>
        <begin position="83"/>
        <end position="105"/>
    </location>
</feature>
<comment type="caution">
    <text evidence="2">The sequence shown here is derived from an EMBL/GenBank/DDBJ whole genome shotgun (WGS) entry which is preliminary data.</text>
</comment>
<sequence length="367" mass="39857">MKPEYKSFIYTMILALGGGLLFQALHIPLPWILGPITFLLIYKSLFHQKTSSPAKLRNISFILLGIQIGGTFTSNTFGNVAPYFFPFLALTSLMILIGLTVAYFISKKSNLDTTTSILGAVPGGLSAMIALSTSFHSNTVYVTIFHSIRLLAVLFIVPFVATHYLYSGTIQGASAYATEQDGHIATILLYVAFALLAKALSNKVPASFVIIPMLLTGVLNATGFTMYHLPNYFFIGAQMVLGSYLGHTISLKDIIKVGKYCVVFLILNIGLIFVSFLFGYVFSQFTSMDLATAVLSFAPGGLVEMGLTAQMVGGDPSIVSSLQAVRLLIIVILLPVLLKGLLPKLNRAQLPSIAKKTKNHYDKGEYL</sequence>
<organism evidence="2 3">
    <name type="scientific">Salinibacillus xinjiangensis</name>
    <dbReference type="NCBI Taxonomy" id="1229268"/>
    <lineage>
        <taxon>Bacteria</taxon>
        <taxon>Bacillati</taxon>
        <taxon>Bacillota</taxon>
        <taxon>Bacilli</taxon>
        <taxon>Bacillales</taxon>
        <taxon>Bacillaceae</taxon>
        <taxon>Salinibacillus</taxon>
    </lineage>
</organism>
<dbReference type="NCBIfam" id="TIGR03082">
    <property type="entry name" value="Gneg_AbrB_dup"/>
    <property type="match status" value="2"/>
</dbReference>
<dbReference type="GO" id="GO:0010468">
    <property type="term" value="P:regulation of gene expression"/>
    <property type="evidence" value="ECO:0007669"/>
    <property type="project" value="InterPro"/>
</dbReference>
<feature type="transmembrane region" description="Helical" evidence="1">
    <location>
        <begin position="58"/>
        <end position="77"/>
    </location>
</feature>
<dbReference type="AlphaFoldDB" id="A0A6G1X4B9"/>
<gene>
    <name evidence="2" type="ORF">GH754_05515</name>
</gene>
<reference evidence="2 3" key="1">
    <citation type="submission" date="2019-11" db="EMBL/GenBank/DDBJ databases">
        <authorList>
            <person name="Li J."/>
        </authorList>
    </citation>
    <scope>NUCLEOTIDE SEQUENCE [LARGE SCALE GENOMIC DNA]</scope>
    <source>
        <strain evidence="2 3">J4</strain>
    </source>
</reference>
<dbReference type="PANTHER" id="PTHR38457">
    <property type="entry name" value="REGULATOR ABRB-RELATED"/>
    <property type="match status" value="1"/>
</dbReference>
<evidence type="ECO:0000313" key="2">
    <source>
        <dbReference type="EMBL" id="MRG85792.1"/>
    </source>
</evidence>
<dbReference type="PANTHER" id="PTHR38457:SF1">
    <property type="entry name" value="REGULATOR ABRB-RELATED"/>
    <property type="match status" value="1"/>
</dbReference>
<feature type="transmembrane region" description="Helical" evidence="1">
    <location>
        <begin position="290"/>
        <end position="312"/>
    </location>
</feature>
<feature type="transmembrane region" description="Helical" evidence="1">
    <location>
        <begin position="324"/>
        <end position="342"/>
    </location>
</feature>
<feature type="transmembrane region" description="Helical" evidence="1">
    <location>
        <begin position="31"/>
        <end position="46"/>
    </location>
</feature>
<protein>
    <submittedName>
        <fullName evidence="2">AbrB family transcriptional regulator</fullName>
    </submittedName>
</protein>
<dbReference type="PIRSF" id="PIRSF038991">
    <property type="entry name" value="Protein_AbrB"/>
    <property type="match status" value="1"/>
</dbReference>
<accession>A0A6G1X4B9</accession>
<feature type="transmembrane region" description="Helical" evidence="1">
    <location>
        <begin position="7"/>
        <end position="25"/>
    </location>
</feature>
<evidence type="ECO:0000313" key="3">
    <source>
        <dbReference type="Proteomes" id="UP000480185"/>
    </source>
</evidence>
<dbReference type="Pfam" id="PF05145">
    <property type="entry name" value="AbrB"/>
    <property type="match status" value="1"/>
</dbReference>
<dbReference type="Proteomes" id="UP000480185">
    <property type="component" value="Unassembled WGS sequence"/>
</dbReference>